<evidence type="ECO:0000313" key="2">
    <source>
        <dbReference type="Proteomes" id="UP000326953"/>
    </source>
</evidence>
<evidence type="ECO:0000313" key="1">
    <source>
        <dbReference type="EMBL" id="VVN20320.1"/>
    </source>
</evidence>
<organism evidence="1 2">
    <name type="scientific">Pseudomonas fluorescens</name>
    <dbReference type="NCBI Taxonomy" id="294"/>
    <lineage>
        <taxon>Bacteria</taxon>
        <taxon>Pseudomonadati</taxon>
        <taxon>Pseudomonadota</taxon>
        <taxon>Gammaproteobacteria</taxon>
        <taxon>Pseudomonadales</taxon>
        <taxon>Pseudomonadaceae</taxon>
        <taxon>Pseudomonas</taxon>
    </lineage>
</organism>
<gene>
    <name evidence="1" type="ORF">PS662_04331</name>
</gene>
<dbReference type="Proteomes" id="UP000326953">
    <property type="component" value="Unassembled WGS sequence"/>
</dbReference>
<reference evidence="1 2" key="1">
    <citation type="submission" date="2019-09" db="EMBL/GenBank/DDBJ databases">
        <authorList>
            <person name="Chandra G."/>
            <person name="Truman W A."/>
        </authorList>
    </citation>
    <scope>NUCLEOTIDE SEQUENCE [LARGE SCALE GENOMIC DNA]</scope>
    <source>
        <strain evidence="1">PS662</strain>
    </source>
</reference>
<name>A0A5E6VRA3_PSEFL</name>
<protein>
    <submittedName>
        <fullName evidence="1">Uncharacterized protein</fullName>
    </submittedName>
</protein>
<dbReference type="AlphaFoldDB" id="A0A5E6VRA3"/>
<sequence>MRSARGRLKEIDLKDNYWFGFRLKDGGSNIVLKGPYSYDKAMEVREQLKAPDAEVSVWFVADSPEEALEKAVFHML</sequence>
<accession>A0A5E6VRA3</accession>
<dbReference type="EMBL" id="CABVHK010000015">
    <property type="protein sequence ID" value="VVN20320.1"/>
    <property type="molecule type" value="Genomic_DNA"/>
</dbReference>
<proteinExistence type="predicted"/>